<keyword evidence="2" id="KW-0472">Membrane</keyword>
<dbReference type="EMBL" id="VUJU01000181">
    <property type="protein sequence ID" value="KAF0772400.1"/>
    <property type="molecule type" value="Genomic_DNA"/>
</dbReference>
<evidence type="ECO:0000256" key="4">
    <source>
        <dbReference type="ARBA" id="ARBA00023170"/>
    </source>
</evidence>
<dbReference type="InterPro" id="IPR036179">
    <property type="entry name" value="Ig-like_dom_sf"/>
</dbReference>
<feature type="compositionally biased region" description="Low complexity" evidence="7">
    <location>
        <begin position="1"/>
        <end position="10"/>
    </location>
</feature>
<dbReference type="Pfam" id="PF25609">
    <property type="entry name" value="Unc5_NetrinR_N"/>
    <property type="match status" value="1"/>
</dbReference>
<name>A0A6G0ZML5_APHCR</name>
<protein>
    <submittedName>
        <fullName evidence="9">Netrin receptor UNC5B-like isoform X2</fullName>
    </submittedName>
</protein>
<keyword evidence="3" id="KW-1015">Disulfide bond</keyword>
<proteinExistence type="predicted"/>
<comment type="subcellular location">
    <subcellularLocation>
        <location evidence="1">Membrane</location>
        <topology evidence="1">Single-pass type I membrane protein</topology>
    </subcellularLocation>
</comment>
<dbReference type="InterPro" id="IPR013783">
    <property type="entry name" value="Ig-like_fold"/>
</dbReference>
<evidence type="ECO:0000256" key="2">
    <source>
        <dbReference type="ARBA" id="ARBA00023136"/>
    </source>
</evidence>
<gene>
    <name evidence="9" type="ORF">FWK35_00004337</name>
</gene>
<feature type="region of interest" description="Disordered" evidence="7">
    <location>
        <begin position="1"/>
        <end position="29"/>
    </location>
</feature>
<dbReference type="OrthoDB" id="5973910at2759"/>
<evidence type="ECO:0000256" key="5">
    <source>
        <dbReference type="ARBA" id="ARBA00023180"/>
    </source>
</evidence>
<dbReference type="InterPro" id="IPR057755">
    <property type="entry name" value="UNC5A-D-like_N"/>
</dbReference>
<reference evidence="9 10" key="1">
    <citation type="submission" date="2019-08" db="EMBL/GenBank/DDBJ databases">
        <title>Whole genome of Aphis craccivora.</title>
        <authorList>
            <person name="Voronova N.V."/>
            <person name="Shulinski R.S."/>
            <person name="Bandarenka Y.V."/>
            <person name="Zhorov D.G."/>
            <person name="Warner D."/>
        </authorList>
    </citation>
    <scope>NUCLEOTIDE SEQUENCE [LARGE SCALE GENOMIC DNA]</scope>
    <source>
        <strain evidence="9">180601</strain>
        <tissue evidence="9">Whole Body</tissue>
    </source>
</reference>
<dbReference type="SUPFAM" id="SSF48726">
    <property type="entry name" value="Immunoglobulin"/>
    <property type="match status" value="1"/>
</dbReference>
<dbReference type="Gene3D" id="2.60.40.10">
    <property type="entry name" value="Immunoglobulins"/>
    <property type="match status" value="1"/>
</dbReference>
<evidence type="ECO:0000256" key="1">
    <source>
        <dbReference type="ARBA" id="ARBA00004479"/>
    </source>
</evidence>
<evidence type="ECO:0000313" key="10">
    <source>
        <dbReference type="Proteomes" id="UP000478052"/>
    </source>
</evidence>
<keyword evidence="5" id="KW-0325">Glycoprotein</keyword>
<keyword evidence="4 9" id="KW-0675">Receptor</keyword>
<dbReference type="AlphaFoldDB" id="A0A6G0ZML5"/>
<evidence type="ECO:0000313" key="9">
    <source>
        <dbReference type="EMBL" id="KAF0772400.1"/>
    </source>
</evidence>
<comment type="caution">
    <text evidence="9">The sequence shown here is derived from an EMBL/GenBank/DDBJ whole genome shotgun (WGS) entry which is preliminary data.</text>
</comment>
<evidence type="ECO:0000256" key="6">
    <source>
        <dbReference type="ARBA" id="ARBA00023319"/>
    </source>
</evidence>
<evidence type="ECO:0000256" key="3">
    <source>
        <dbReference type="ARBA" id="ARBA00023157"/>
    </source>
</evidence>
<keyword evidence="6" id="KW-0393">Immunoglobulin domain</keyword>
<dbReference type="Proteomes" id="UP000478052">
    <property type="component" value="Unassembled WGS sequence"/>
</dbReference>
<sequence>MKSGFGSSSETGGGGGEVDEGSYLPGGDTLMHPVTASSLDAPVQLPIFLEEPMDAYVIKGKPASLTCRAAHALTVHFRCNGDQIEDTMGPAVTDFVDPQTGVRNVEAIVNITRNHVEEYFGKHNYQCQCVAWTSRGEIISRPANVVVACEYLLLYST</sequence>
<organism evidence="9 10">
    <name type="scientific">Aphis craccivora</name>
    <name type="common">Cowpea aphid</name>
    <dbReference type="NCBI Taxonomy" id="307492"/>
    <lineage>
        <taxon>Eukaryota</taxon>
        <taxon>Metazoa</taxon>
        <taxon>Ecdysozoa</taxon>
        <taxon>Arthropoda</taxon>
        <taxon>Hexapoda</taxon>
        <taxon>Insecta</taxon>
        <taxon>Pterygota</taxon>
        <taxon>Neoptera</taxon>
        <taxon>Paraneoptera</taxon>
        <taxon>Hemiptera</taxon>
        <taxon>Sternorrhyncha</taxon>
        <taxon>Aphidomorpha</taxon>
        <taxon>Aphidoidea</taxon>
        <taxon>Aphididae</taxon>
        <taxon>Aphidini</taxon>
        <taxon>Aphis</taxon>
        <taxon>Aphis</taxon>
    </lineage>
</organism>
<feature type="domain" description="Netrin receptor UNC5A-D-like N-terminal" evidence="8">
    <location>
        <begin position="42"/>
        <end position="145"/>
    </location>
</feature>
<accession>A0A6G0ZML5</accession>
<evidence type="ECO:0000256" key="7">
    <source>
        <dbReference type="SAM" id="MobiDB-lite"/>
    </source>
</evidence>
<keyword evidence="10" id="KW-1185">Reference proteome</keyword>
<evidence type="ECO:0000259" key="8">
    <source>
        <dbReference type="Pfam" id="PF25609"/>
    </source>
</evidence>